<evidence type="ECO:0000313" key="6">
    <source>
        <dbReference type="Proteomes" id="UP001334084"/>
    </source>
</evidence>
<evidence type="ECO:0000259" key="4">
    <source>
        <dbReference type="PROSITE" id="PS51747"/>
    </source>
</evidence>
<dbReference type="GeneID" id="90540835"/>
<dbReference type="GO" id="GO:0002100">
    <property type="term" value="P:tRNA wobble adenosine to inosine editing"/>
    <property type="evidence" value="ECO:0007669"/>
    <property type="project" value="TreeGrafter"/>
</dbReference>
<keyword evidence="6" id="KW-1185">Reference proteome</keyword>
<dbReference type="PANTHER" id="PTHR11079:SF149">
    <property type="entry name" value="TRNA-SPECIFIC ADENOSINE DEAMINASE 2"/>
    <property type="match status" value="1"/>
</dbReference>
<sequence length="150" mass="16915">MHDFFLDQAYDQAVLAYEAHEVPVGCVIVHKGEIISRSHNLTNSLSTPLAHAELNALKNIESLNLSGRDLVFYITCEPCVMCLGILERLECTVYFGCTNGIFGGTSVVKCKKDFLNNMNSKKCYEILQKFYKRENINAPSDLRKHKPPTN</sequence>
<dbReference type="InterPro" id="IPR016192">
    <property type="entry name" value="APOBEC/CMP_deaminase_Zn-bd"/>
</dbReference>
<feature type="domain" description="CMP/dCMP-type deaminase" evidence="4">
    <location>
        <begin position="1"/>
        <end position="134"/>
    </location>
</feature>
<evidence type="ECO:0000256" key="2">
    <source>
        <dbReference type="ARBA" id="ARBA00022801"/>
    </source>
</evidence>
<dbReference type="InterPro" id="IPR002125">
    <property type="entry name" value="CMP_dCMP_dom"/>
</dbReference>
<keyword evidence="2" id="KW-0378">Hydrolase</keyword>
<dbReference type="Proteomes" id="UP001334084">
    <property type="component" value="Chromosome 3"/>
</dbReference>
<dbReference type="KEGG" id="vnx:VNE69_03239"/>
<dbReference type="GO" id="GO:0008270">
    <property type="term" value="F:zinc ion binding"/>
    <property type="evidence" value="ECO:0007669"/>
    <property type="project" value="InterPro"/>
</dbReference>
<proteinExistence type="predicted"/>
<evidence type="ECO:0000313" key="5">
    <source>
        <dbReference type="EMBL" id="WUR03027.1"/>
    </source>
</evidence>
<dbReference type="SUPFAM" id="SSF53927">
    <property type="entry name" value="Cytidine deaminase-like"/>
    <property type="match status" value="1"/>
</dbReference>
<keyword evidence="3" id="KW-0862">Zinc</keyword>
<keyword evidence="1" id="KW-0479">Metal-binding</keyword>
<dbReference type="PANTHER" id="PTHR11079">
    <property type="entry name" value="CYTOSINE DEAMINASE FAMILY MEMBER"/>
    <property type="match status" value="1"/>
</dbReference>
<dbReference type="EMBL" id="CP142728">
    <property type="protein sequence ID" value="WUR03027.1"/>
    <property type="molecule type" value="Genomic_DNA"/>
</dbReference>
<dbReference type="RefSeq" id="XP_065329172.1">
    <property type="nucleotide sequence ID" value="XM_065473100.1"/>
</dbReference>
<dbReference type="AlphaFoldDB" id="A0AAX4JAP1"/>
<organism evidence="5 6">
    <name type="scientific">Vairimorpha necatrix</name>
    <dbReference type="NCBI Taxonomy" id="6039"/>
    <lineage>
        <taxon>Eukaryota</taxon>
        <taxon>Fungi</taxon>
        <taxon>Fungi incertae sedis</taxon>
        <taxon>Microsporidia</taxon>
        <taxon>Nosematidae</taxon>
        <taxon>Vairimorpha</taxon>
    </lineage>
</organism>
<reference evidence="5" key="1">
    <citation type="journal article" date="2024" name="BMC Genomics">
        <title>Functional annotation of a divergent genome using sequence and structure-based similarity.</title>
        <authorList>
            <person name="Svedberg D."/>
            <person name="Winiger R.R."/>
            <person name="Berg A."/>
            <person name="Sharma H."/>
            <person name="Tellgren-Roth C."/>
            <person name="Debrunner-Vossbrinck B.A."/>
            <person name="Vossbrinck C.R."/>
            <person name="Barandun J."/>
        </authorList>
    </citation>
    <scope>NUCLEOTIDE SEQUENCE</scope>
    <source>
        <strain evidence="5">Illinois isolate</strain>
    </source>
</reference>
<dbReference type="PROSITE" id="PS00903">
    <property type="entry name" value="CYT_DCMP_DEAMINASES_1"/>
    <property type="match status" value="1"/>
</dbReference>
<dbReference type="Gene3D" id="3.40.140.10">
    <property type="entry name" value="Cytidine Deaminase, domain 2"/>
    <property type="match status" value="1"/>
</dbReference>
<accession>A0AAX4JAP1</accession>
<evidence type="ECO:0000256" key="1">
    <source>
        <dbReference type="ARBA" id="ARBA00022723"/>
    </source>
</evidence>
<dbReference type="InterPro" id="IPR016193">
    <property type="entry name" value="Cytidine_deaminase-like"/>
</dbReference>
<dbReference type="GO" id="GO:0052717">
    <property type="term" value="F:tRNA-specific adenosine-34 deaminase activity"/>
    <property type="evidence" value="ECO:0007669"/>
    <property type="project" value="TreeGrafter"/>
</dbReference>
<evidence type="ECO:0000256" key="3">
    <source>
        <dbReference type="ARBA" id="ARBA00022833"/>
    </source>
</evidence>
<dbReference type="PROSITE" id="PS51747">
    <property type="entry name" value="CYT_DCMP_DEAMINASES_2"/>
    <property type="match status" value="1"/>
</dbReference>
<dbReference type="Pfam" id="PF00383">
    <property type="entry name" value="dCMP_cyt_deam_1"/>
    <property type="match status" value="1"/>
</dbReference>
<gene>
    <name evidence="5" type="ORF">VNE69_03239</name>
</gene>
<name>A0AAX4JAP1_9MICR</name>
<dbReference type="CDD" id="cd01285">
    <property type="entry name" value="nucleoside_deaminase"/>
    <property type="match status" value="1"/>
</dbReference>
<protein>
    <submittedName>
        <fullName evidence="5">tRNA-specific adenosine deaminase 2 (ADAT2)</fullName>
    </submittedName>
</protein>